<evidence type="ECO:0000313" key="3">
    <source>
        <dbReference type="Proteomes" id="UP000076623"/>
    </source>
</evidence>
<keyword evidence="3" id="KW-1185">Reference proteome</keyword>
<dbReference type="InterPro" id="IPR038720">
    <property type="entry name" value="YprB_RNase_H-like_dom"/>
</dbReference>
<sequence>MSIKNKLNRLKKHMVNPVPEIAVESNPHFENSSSEKIQHEDYWKKFGASAYFFEDDYCIVRKVRYPLDTQWGRYQFSDVLKAVSQWQDVDADHPLHVKDLDASDLLFFDTETTGLSGGAGNTIFMLGMSQIKEDHVLVHQFFLPGPGSEVALYHYFLNHVKELRNLVTYNGKSFDWPQVKTRHTLIRDFVPSLPEFGHFDLLHGARRLWKDTLPAVKLSVVEKEMLGVNRIHDTPGYLAPMLYFQYCNEGDPSLLEGVFQHNEWDVLSLITLYTHMSGIVTGNGFRTERETYETARWFEALNQREHAISLYQEVLQTGTSLTSPSKKSLAALYKKSDGLEVSVRYWLELIDENDLDEEPAIELSKYYEHIQKDYEKALHFAVMANSRWKGKKRLTKRKEEQEKQAFAKRIERLEQRVIQYS</sequence>
<organism evidence="2 3">
    <name type="scientific">Fictibacillus phosphorivorans</name>
    <dbReference type="NCBI Taxonomy" id="1221500"/>
    <lineage>
        <taxon>Bacteria</taxon>
        <taxon>Bacillati</taxon>
        <taxon>Bacillota</taxon>
        <taxon>Bacilli</taxon>
        <taxon>Bacillales</taxon>
        <taxon>Fictibacillaceae</taxon>
        <taxon>Fictibacillus</taxon>
    </lineage>
</organism>
<dbReference type="KEGG" id="fpn:ABE65_010495"/>
<dbReference type="Proteomes" id="UP000076623">
    <property type="component" value="Chromosome"/>
</dbReference>
<gene>
    <name evidence="2" type="ORF">ABE65_010495</name>
</gene>
<evidence type="ECO:0000313" key="2">
    <source>
        <dbReference type="EMBL" id="ANC77208.1"/>
    </source>
</evidence>
<dbReference type="RefSeq" id="WP_066394490.1">
    <property type="nucleotide sequence ID" value="NZ_CP015378.1"/>
</dbReference>
<name>A0A160ILN9_9BACL</name>
<dbReference type="InterPro" id="IPR012337">
    <property type="entry name" value="RNaseH-like_sf"/>
</dbReference>
<dbReference type="InterPro" id="IPR036397">
    <property type="entry name" value="RNaseH_sf"/>
</dbReference>
<protein>
    <recommendedName>
        <fullName evidence="1">YprB ribonuclease H-like domain-containing protein</fullName>
    </recommendedName>
</protein>
<dbReference type="STRING" id="1221500.ABE65_010495"/>
<reference evidence="2 3" key="1">
    <citation type="submission" date="2016-04" db="EMBL/GenBank/DDBJ databases">
        <title>Complete genome sequence of Fictibacillus phosphorivorans G25-29, a strain toxic to nematodes.</title>
        <authorList>
            <person name="Zheng Z."/>
        </authorList>
    </citation>
    <scope>NUCLEOTIDE SEQUENCE [LARGE SCALE GENOMIC DNA]</scope>
    <source>
        <strain evidence="2 3">G25-29</strain>
    </source>
</reference>
<evidence type="ECO:0000259" key="1">
    <source>
        <dbReference type="Pfam" id="PF13482"/>
    </source>
</evidence>
<proteinExistence type="predicted"/>
<dbReference type="GO" id="GO:0003676">
    <property type="term" value="F:nucleic acid binding"/>
    <property type="evidence" value="ECO:0007669"/>
    <property type="project" value="InterPro"/>
</dbReference>
<accession>A0A160ILN9</accession>
<dbReference type="EMBL" id="CP015378">
    <property type="protein sequence ID" value="ANC77208.1"/>
    <property type="molecule type" value="Genomic_DNA"/>
</dbReference>
<feature type="domain" description="YprB ribonuclease H-like" evidence="1">
    <location>
        <begin position="106"/>
        <end position="276"/>
    </location>
</feature>
<dbReference type="Pfam" id="PF13482">
    <property type="entry name" value="RNase_H_2"/>
    <property type="match status" value="1"/>
</dbReference>
<dbReference type="PANTHER" id="PTHR38462">
    <property type="entry name" value="EXONUCLEASE-LIKE PROTEIN"/>
    <property type="match status" value="1"/>
</dbReference>
<dbReference type="Gene3D" id="3.30.420.10">
    <property type="entry name" value="Ribonuclease H-like superfamily/Ribonuclease H"/>
    <property type="match status" value="1"/>
</dbReference>
<dbReference type="SUPFAM" id="SSF53098">
    <property type="entry name" value="Ribonuclease H-like"/>
    <property type="match status" value="1"/>
</dbReference>
<dbReference type="PANTHER" id="PTHR38462:SF1">
    <property type="entry name" value="YPRB RIBONUCLEASE H-LIKE DOMAIN-CONTAINING PROTEIN"/>
    <property type="match status" value="1"/>
</dbReference>
<dbReference type="AlphaFoldDB" id="A0A160ILN9"/>